<dbReference type="KEGG" id="bcad:DBX24_04435"/>
<dbReference type="EMBL" id="CP029149">
    <property type="protein sequence ID" value="QHN65195.1"/>
    <property type="molecule type" value="Genomic_DNA"/>
</dbReference>
<keyword evidence="2" id="KW-1185">Reference proteome</keyword>
<dbReference type="PROSITE" id="PS51257">
    <property type="entry name" value="PROKAR_LIPOPROTEIN"/>
    <property type="match status" value="1"/>
</dbReference>
<protein>
    <submittedName>
        <fullName evidence="1">Uncharacterized protein</fullName>
    </submittedName>
</protein>
<evidence type="ECO:0000313" key="1">
    <source>
        <dbReference type="EMBL" id="QHN65195.1"/>
    </source>
</evidence>
<evidence type="ECO:0000313" key="2">
    <source>
        <dbReference type="Proteomes" id="UP000464318"/>
    </source>
</evidence>
<dbReference type="Pfam" id="PF14064">
    <property type="entry name" value="HmuY"/>
    <property type="match status" value="2"/>
</dbReference>
<dbReference type="AlphaFoldDB" id="A0A6P1QU40"/>
<name>A0A6P1QU40_9FLAO</name>
<gene>
    <name evidence="1" type="ORF">DBX24_04435</name>
</gene>
<sequence length="357" mass="39899">MKNIFLYLSLCIFTFQSCLRDNEDPVPIAPFEGAVISPEIGGPAVPNQVWLNLSTGEQTVNKRPSWDLAFHSGKEFKVTLNFSIQMAAGVIEGATDINAVTSASVKDLQKKIKVGTFKAENENYVDNVEGNYASGRTAIAEISADDAQNAIYLVNLGKEIYTEDITLGQAITGGADRGWKKIQITRNGNGYKLKYADLDATTYKEVIINKNPAYHFTFFNMKEDKEVSVQPEKNKWDLCFTVFVNVIAGSGTYTYSDFVLHNTMGGVGAYMVEVPSSQNAADVYKSFSTTDVDNSKFVYNDHRAIGSNWRDVLNRIVYNNVFFIIKDSNGVIYKLKFNRLTNINGERGYPEFEYKPL</sequence>
<dbReference type="Proteomes" id="UP000464318">
    <property type="component" value="Chromosome"/>
</dbReference>
<proteinExistence type="predicted"/>
<dbReference type="OrthoDB" id="1091850at2"/>
<dbReference type="InterPro" id="IPR025921">
    <property type="entry name" value="HmuY"/>
</dbReference>
<organism evidence="1 2">
    <name type="scientific">Bergeyella cardium</name>
    <dbReference type="NCBI Taxonomy" id="1585976"/>
    <lineage>
        <taxon>Bacteria</taxon>
        <taxon>Pseudomonadati</taxon>
        <taxon>Bacteroidota</taxon>
        <taxon>Flavobacteriia</taxon>
        <taxon>Flavobacteriales</taxon>
        <taxon>Weeksellaceae</taxon>
        <taxon>Bergeyella</taxon>
    </lineage>
</organism>
<reference evidence="1 2" key="1">
    <citation type="submission" date="2018-04" db="EMBL/GenBank/DDBJ databases">
        <title>Characteristic and Complete Genome Sequencing of A Novel Member of Infective Endocarditis Causative Bacteria: Bergeyella cardium QL-PH.</title>
        <authorList>
            <person name="Pan H."/>
            <person name="Sun E."/>
            <person name="Zhang Y."/>
        </authorList>
    </citation>
    <scope>NUCLEOTIDE SEQUENCE [LARGE SCALE GENOMIC DNA]</scope>
    <source>
        <strain evidence="1 2">HPQL</strain>
    </source>
</reference>
<dbReference type="CDD" id="cd12105">
    <property type="entry name" value="HmuY"/>
    <property type="match status" value="1"/>
</dbReference>
<accession>A0A6P1QU40</accession>
<dbReference type="RefSeq" id="WP_160224085.1">
    <property type="nucleotide sequence ID" value="NZ_CP029149.1"/>
</dbReference>